<dbReference type="Gene3D" id="1.10.3990.20">
    <property type="entry name" value="protein bp1543"/>
    <property type="match status" value="1"/>
</dbReference>
<dbReference type="EMBL" id="QPMH01000002">
    <property type="protein sequence ID" value="RDD63477.1"/>
    <property type="molecule type" value="Genomic_DNA"/>
</dbReference>
<name>A0A369TH59_9PROT</name>
<protein>
    <submittedName>
        <fullName evidence="2">DNA-binding protein</fullName>
    </submittedName>
</protein>
<evidence type="ECO:0000313" key="2">
    <source>
        <dbReference type="EMBL" id="RDD63477.1"/>
    </source>
</evidence>
<evidence type="ECO:0000313" key="3">
    <source>
        <dbReference type="Proteomes" id="UP000253941"/>
    </source>
</evidence>
<accession>A0A369TH59</accession>
<dbReference type="InterPro" id="IPR027373">
    <property type="entry name" value="RHH_dom"/>
</dbReference>
<reference evidence="2 3" key="1">
    <citation type="submission" date="2018-07" db="EMBL/GenBank/DDBJ databases">
        <title>Venubactetium sediminum gen. nov., sp. nov., isolated from a marine solar saltern.</title>
        <authorList>
            <person name="Wang S."/>
        </authorList>
    </citation>
    <scope>NUCLEOTIDE SEQUENCE [LARGE SCALE GENOMIC DNA]</scope>
    <source>
        <strain evidence="2 3">WD2A32</strain>
    </source>
</reference>
<keyword evidence="3" id="KW-1185">Reference proteome</keyword>
<feature type="domain" description="Ribbon-helix-helix" evidence="1">
    <location>
        <begin position="16"/>
        <end position="83"/>
    </location>
</feature>
<proteinExistence type="predicted"/>
<keyword evidence="2" id="KW-0238">DNA-binding</keyword>
<dbReference type="RefSeq" id="WP_114580731.1">
    <property type="nucleotide sequence ID" value="NZ_QPMH01000002.1"/>
</dbReference>
<dbReference type="InterPro" id="IPR038268">
    <property type="entry name" value="RHH_sf"/>
</dbReference>
<dbReference type="GO" id="GO:0003677">
    <property type="term" value="F:DNA binding"/>
    <property type="evidence" value="ECO:0007669"/>
    <property type="project" value="UniProtKB-KW"/>
</dbReference>
<dbReference type="AlphaFoldDB" id="A0A369TH59"/>
<comment type="caution">
    <text evidence="2">The sequence shown here is derived from an EMBL/GenBank/DDBJ whole genome shotgun (WGS) entry which is preliminary data.</text>
</comment>
<organism evidence="2 3">
    <name type="scientific">Ferruginivarius sediminum</name>
    <dbReference type="NCBI Taxonomy" id="2661937"/>
    <lineage>
        <taxon>Bacteria</taxon>
        <taxon>Pseudomonadati</taxon>
        <taxon>Pseudomonadota</taxon>
        <taxon>Alphaproteobacteria</taxon>
        <taxon>Rhodospirillales</taxon>
        <taxon>Rhodospirillaceae</taxon>
        <taxon>Ferruginivarius</taxon>
    </lineage>
</organism>
<dbReference type="Pfam" id="PF13467">
    <property type="entry name" value="RHH_4"/>
    <property type="match status" value="1"/>
</dbReference>
<dbReference type="Proteomes" id="UP000253941">
    <property type="component" value="Unassembled WGS sequence"/>
</dbReference>
<evidence type="ECO:0000259" key="1">
    <source>
        <dbReference type="Pfam" id="PF13467"/>
    </source>
</evidence>
<gene>
    <name evidence="2" type="ORF">DRB17_03275</name>
</gene>
<sequence length="105" mass="11453">MCNLFAGQSPATYAYVTRSVRLGGHATSIRLEAQFWNILDEIAALQGMTTPRFLSTLHQEALEIHGEVPNFASLLRNACVTYLRRPQNLPVADTLAKAVPAADAV</sequence>